<reference evidence="3 7" key="1">
    <citation type="journal article" date="2016" name="Environ. Microbiol.">
        <title>Genomic resolution of a cold subsurface aquifer community provides metabolic insights for novel microbes adapted to high CO concentrations.</title>
        <authorList>
            <person name="Probst A.J."/>
            <person name="Castelle C.J."/>
            <person name="Singh A."/>
            <person name="Brown C.T."/>
            <person name="Anantharaman K."/>
            <person name="Sharon I."/>
            <person name="Hug L.A."/>
            <person name="Burstein D."/>
            <person name="Emerson J.B."/>
            <person name="Thomas B.C."/>
            <person name="Banfield J.F."/>
        </authorList>
    </citation>
    <scope>NUCLEOTIDE SEQUENCE [LARGE SCALE GENOMIC DNA]</scope>
    <source>
        <strain evidence="3">CG2_30_33_13</strain>
    </source>
</reference>
<accession>A0A2M7PM26</accession>
<proteinExistence type="inferred from homology"/>
<dbReference type="AlphaFoldDB" id="A0A1J5GS03"/>
<dbReference type="CDD" id="cd07361">
    <property type="entry name" value="MEMO_like"/>
    <property type="match status" value="1"/>
</dbReference>
<organism evidence="3 7">
    <name type="scientific">Candidatus Infernicultor aquiphilus</name>
    <dbReference type="NCBI Taxonomy" id="1805029"/>
    <lineage>
        <taxon>Bacteria</taxon>
        <taxon>Pseudomonadati</taxon>
        <taxon>Atribacterota</taxon>
        <taxon>Candidatus Phoenicimicrobiia</taxon>
        <taxon>Candidatus Pheonicimicrobiales</taxon>
        <taxon>Candidatus Phoenicimicrobiaceae</taxon>
        <taxon>Candidatus Infernicultor</taxon>
    </lineage>
</organism>
<comment type="caution">
    <text evidence="3">The sequence shown here is derived from an EMBL/GenBank/DDBJ whole genome shotgun (WGS) entry which is preliminary data.</text>
</comment>
<dbReference type="STRING" id="1805029.AUK42_00130"/>
<protein>
    <recommendedName>
        <fullName evidence="2">MEMO1 family protein AUK42_00130</fullName>
    </recommendedName>
</protein>
<dbReference type="Proteomes" id="UP000231493">
    <property type="component" value="Unassembled WGS sequence"/>
</dbReference>
<evidence type="ECO:0000313" key="9">
    <source>
        <dbReference type="Proteomes" id="UP000230646"/>
    </source>
</evidence>
<evidence type="ECO:0000313" key="6">
    <source>
        <dbReference type="EMBL" id="PJB56755.1"/>
    </source>
</evidence>
<gene>
    <name evidence="3" type="ORF">AUK42_00130</name>
    <name evidence="6" type="ORF">CO097_04460</name>
    <name evidence="5" type="ORF">COZ07_09175</name>
    <name evidence="4" type="ORF">COZ58_06260</name>
</gene>
<reference evidence="8 9" key="3">
    <citation type="submission" date="2017-09" db="EMBL/GenBank/DDBJ databases">
        <title>Depth-based differentiation of microbial function through sediment-hosted aquifers and enrichment of novel symbionts in the deep terrestrial subsurface.</title>
        <authorList>
            <person name="Probst A.J."/>
            <person name="Ladd B."/>
            <person name="Jarett J.K."/>
            <person name="Geller-Mcgrath D.E."/>
            <person name="Sieber C.M."/>
            <person name="Emerson J.B."/>
            <person name="Anantharaman K."/>
            <person name="Thomas B.C."/>
            <person name="Malmstrom R."/>
            <person name="Stieglmeier M."/>
            <person name="Klingl A."/>
            <person name="Woyke T."/>
            <person name="Ryan C.M."/>
            <person name="Banfield J.F."/>
        </authorList>
    </citation>
    <scope>NUCLEOTIDE SEQUENCE [LARGE SCALE GENOMIC DNA]</scope>
    <source>
        <strain evidence="5">CG_4_10_14_3_um_filter_34_13</strain>
        <strain evidence="6">CG_4_9_14_3_um_filter_33_16</strain>
    </source>
</reference>
<dbReference type="NCBIfam" id="TIGR04336">
    <property type="entry name" value="AmmeMemoSam_B"/>
    <property type="match status" value="1"/>
</dbReference>
<dbReference type="HAMAP" id="MF_00055">
    <property type="entry name" value="MEMO1"/>
    <property type="match status" value="1"/>
</dbReference>
<comment type="similarity">
    <text evidence="1 2">Belongs to the MEMO1 family.</text>
</comment>
<dbReference type="Proteomes" id="UP000228560">
    <property type="component" value="Unassembled WGS sequence"/>
</dbReference>
<evidence type="ECO:0000313" key="7">
    <source>
        <dbReference type="Proteomes" id="UP000182763"/>
    </source>
</evidence>
<dbReference type="EMBL" id="MNYY01000004">
    <property type="protein sequence ID" value="OIP75067.1"/>
    <property type="molecule type" value="Genomic_DNA"/>
</dbReference>
<evidence type="ECO:0000256" key="1">
    <source>
        <dbReference type="ARBA" id="ARBA00006315"/>
    </source>
</evidence>
<dbReference type="EMBL" id="PFIP01000127">
    <property type="protein sequence ID" value="PIX33812.1"/>
    <property type="molecule type" value="Genomic_DNA"/>
</dbReference>
<dbReference type="EMBL" id="PFKO01000338">
    <property type="protein sequence ID" value="PIY31454.1"/>
    <property type="molecule type" value="Genomic_DNA"/>
</dbReference>
<dbReference type="PANTHER" id="PTHR11060:SF0">
    <property type="entry name" value="PROTEIN MEMO1"/>
    <property type="match status" value="1"/>
</dbReference>
<dbReference type="InterPro" id="IPR002737">
    <property type="entry name" value="MEMO1_fam"/>
</dbReference>
<evidence type="ECO:0000256" key="2">
    <source>
        <dbReference type="HAMAP-Rule" id="MF_00055"/>
    </source>
</evidence>
<dbReference type="PANTHER" id="PTHR11060">
    <property type="entry name" value="PROTEIN MEMO1"/>
    <property type="match status" value="1"/>
</dbReference>
<accession>A0A2M8CCF2</accession>
<dbReference type="Pfam" id="PF01875">
    <property type="entry name" value="Memo"/>
    <property type="match status" value="1"/>
</dbReference>
<dbReference type="Proteomes" id="UP000230646">
    <property type="component" value="Unassembled WGS sequence"/>
</dbReference>
<sequence>MDKLEVRKPAVAGSFYNANLKSLKKQIENCFLHKIGPGKIPTVNLQGEKNIMGLISPHAGYMYSGPVAANGFYKIALDGKPDTIIIIGPNHRGFGEDISIMVEGNWETPLGELEIDTNIAESILKNSKIIKVDRKAHQFEHSIEVQLPFIQYIFGEKVKFVPICMIHQDINTDIEIAKSICSSIINKNVLIIASSDFTHYEPQEYAINIDKQAINAILDFDPKKLYDMIYQQNLTMCGPGPITVMLIACETLGAKKAELLKYATSGDVSGDVSGMFDQVVGYASIIIRK</sequence>
<dbReference type="SUPFAM" id="SSF53213">
    <property type="entry name" value="LigB-like"/>
    <property type="match status" value="1"/>
</dbReference>
<accession>A0A1J5GS03</accession>
<evidence type="ECO:0000313" key="8">
    <source>
        <dbReference type="Proteomes" id="UP000228560"/>
    </source>
</evidence>
<dbReference type="EMBL" id="PFTV01000107">
    <property type="protein sequence ID" value="PJB56755.1"/>
    <property type="molecule type" value="Genomic_DNA"/>
</dbReference>
<accession>A0A2M7K6P2</accession>
<evidence type="ECO:0000313" key="4">
    <source>
        <dbReference type="EMBL" id="PIX33812.1"/>
    </source>
</evidence>
<evidence type="ECO:0000313" key="3">
    <source>
        <dbReference type="EMBL" id="OIP75067.1"/>
    </source>
</evidence>
<dbReference type="Proteomes" id="UP000182763">
    <property type="component" value="Unassembled WGS sequence"/>
</dbReference>
<dbReference type="NCBIfam" id="NF001987">
    <property type="entry name" value="PRK00782.1"/>
    <property type="match status" value="1"/>
</dbReference>
<dbReference type="RefSeq" id="WP_406608309.1">
    <property type="nucleotide sequence ID" value="NZ_PFKO01000338.1"/>
</dbReference>
<name>A0A1J5GS03_9BACT</name>
<evidence type="ECO:0000313" key="5">
    <source>
        <dbReference type="EMBL" id="PIY31454.1"/>
    </source>
</evidence>
<reference evidence="4" key="2">
    <citation type="submission" date="2017-09" db="EMBL/GenBank/DDBJ databases">
        <title>Depth-based differentiation of microbial function through sediment-hosted aquifers and enrichment of novel symbionts in the deep terrestrial subsurface.</title>
        <authorList>
            <person name="Probst A.J."/>
            <person name="Ladd B."/>
            <person name="Jarett J.K."/>
            <person name="Geller-Mcgrath D.E."/>
            <person name="Sieber C.M.K."/>
            <person name="Emerson J.B."/>
            <person name="Anantharaman K."/>
            <person name="Thomas B.C."/>
            <person name="Malmstrom R."/>
            <person name="Stieglmeier M."/>
            <person name="Klingl A."/>
            <person name="Woyke T."/>
            <person name="Ryan C.M."/>
            <person name="Banfield J.F."/>
        </authorList>
    </citation>
    <scope>NUCLEOTIDE SEQUENCE</scope>
    <source>
        <strain evidence="4">CG_4_8_14_3_um_filter_34_18</strain>
    </source>
</reference>
<dbReference type="Gene3D" id="3.40.830.10">
    <property type="entry name" value="LigB-like"/>
    <property type="match status" value="1"/>
</dbReference>